<dbReference type="InterPro" id="IPR010106">
    <property type="entry name" value="RpnA"/>
</dbReference>
<dbReference type="STRING" id="288004.AL038_16755"/>
<organism evidence="1 2">
    <name type="scientific">Beggiatoa leptomitoformis</name>
    <dbReference type="NCBI Taxonomy" id="288004"/>
    <lineage>
        <taxon>Bacteria</taxon>
        <taxon>Pseudomonadati</taxon>
        <taxon>Pseudomonadota</taxon>
        <taxon>Gammaproteobacteria</taxon>
        <taxon>Thiotrichales</taxon>
        <taxon>Thiotrichaceae</taxon>
        <taxon>Beggiatoa</taxon>
    </lineage>
</organism>
<proteinExistence type="predicted"/>
<reference evidence="2" key="1">
    <citation type="submission" date="2016-12" db="EMBL/GenBank/DDBJ databases">
        <title>Complete Genome Sequence of Beggiatoa leptomitiformis D-401.</title>
        <authorList>
            <person name="Fomenkov A."/>
            <person name="Vincze T."/>
            <person name="Grabovich M."/>
            <person name="Anton B.P."/>
            <person name="Dubinina G."/>
            <person name="Orlova M."/>
            <person name="Belousova E."/>
            <person name="Roberts R.J."/>
        </authorList>
    </citation>
    <scope>NUCLEOTIDE SEQUENCE [LARGE SCALE GENOMIC DNA]</scope>
    <source>
        <strain evidence="2">D-401</strain>
    </source>
</reference>
<sequence length="325" mass="37702">MRVKDKYINPFTDFGFKKLFGSEPNKDLLVDFLNELLQKKTGQIIDLTYLPPEQLGRHIDNRKAIFDIYCENEYGERFIVELQKAKQNYFKDRSIYYSTFPIQQQAEKGQWDFKLNAIYTVGILDFVFDEDKEDQDVFHHEVKLIDQSTKRVFYDKLTYIYLEMPKFTKTENELETHFDKWLYILRNLENLTNRPKKLQEKIFGKLFEQAEIANYTDQEYAEYEESLKVYRDLKNVIDTAFDEGKAEGLAEGLAEGVEKGKAVGLAEGIEKGLAQGIEKGLAEGMEKGKDAAIRLTALQLKQEGIPHETIAKVTGLTIKIIDELS</sequence>
<evidence type="ECO:0000313" key="2">
    <source>
        <dbReference type="Proteomes" id="UP000234271"/>
    </source>
</evidence>
<keyword evidence="2" id="KW-1185">Reference proteome</keyword>
<gene>
    <name evidence="1" type="ORF">BLE401_07485</name>
</gene>
<dbReference type="Proteomes" id="UP000234271">
    <property type="component" value="Chromosome"/>
</dbReference>
<dbReference type="Pfam" id="PF12784">
    <property type="entry name" value="PDDEXK_2"/>
    <property type="match status" value="1"/>
</dbReference>
<protein>
    <submittedName>
        <fullName evidence="1">Rpn family recombination-promoting nuclease/putative transposase</fullName>
    </submittedName>
</protein>
<dbReference type="RefSeq" id="WP_062154772.1">
    <property type="nucleotide sequence ID" value="NZ_CP012373.2"/>
</dbReference>
<accession>A0A2N9YDI9</accession>
<dbReference type="KEGG" id="blep:AL038_16755"/>
<dbReference type="EMBL" id="CP018889">
    <property type="protein sequence ID" value="AUI68562.1"/>
    <property type="molecule type" value="Genomic_DNA"/>
</dbReference>
<dbReference type="PANTHER" id="PTHR41317:SF1">
    <property type="entry name" value="PD-(D_E)XK NUCLEASE FAMILY TRANSPOSASE"/>
    <property type="match status" value="1"/>
</dbReference>
<dbReference type="AlphaFoldDB" id="A0A2N9YDI9"/>
<name>A0A2N9YDI9_9GAMM</name>
<evidence type="ECO:0000313" key="1">
    <source>
        <dbReference type="EMBL" id="AUI68562.1"/>
    </source>
</evidence>
<dbReference type="NCBIfam" id="TIGR01784">
    <property type="entry name" value="T_den_put_tspse"/>
    <property type="match status" value="1"/>
</dbReference>
<dbReference type="PANTHER" id="PTHR41317">
    <property type="entry name" value="PD-(D_E)XK NUCLEASE FAMILY TRANSPOSASE"/>
    <property type="match status" value="1"/>
</dbReference>
<dbReference type="OrthoDB" id="9812287at2"/>